<dbReference type="PANTHER" id="PTHR34322">
    <property type="entry name" value="TRANSPOSASE, Y1_TNP DOMAIN-CONTAINING"/>
    <property type="match status" value="1"/>
</dbReference>
<dbReference type="AlphaFoldDB" id="A0A7C1DMG7"/>
<sequence>MPTMNTRKIYIEGGIYHVYNRASAHSRLFNDNRDYRVFVSLIRHKLCKSLNSLERTSKFYGKIELYAYCLMPTHFHLLLKQKDEKTIAGFMKSLQLSYSHYKHICQAKRGSLYEDRYKARLITSTRDLLTTSRYIHRNPQEIVADPEKYQFSSLRIYTNIHVRNKHSYAFLNTKEILRYYEYSPKMYSDFVKGQAS</sequence>
<dbReference type="Gene3D" id="3.30.70.1290">
    <property type="entry name" value="Transposase IS200-like"/>
    <property type="match status" value="1"/>
</dbReference>
<evidence type="ECO:0000259" key="1">
    <source>
        <dbReference type="SMART" id="SM01321"/>
    </source>
</evidence>
<dbReference type="GO" id="GO:0006313">
    <property type="term" value="P:DNA transposition"/>
    <property type="evidence" value="ECO:0007669"/>
    <property type="project" value="InterPro"/>
</dbReference>
<dbReference type="GO" id="GO:0004803">
    <property type="term" value="F:transposase activity"/>
    <property type="evidence" value="ECO:0007669"/>
    <property type="project" value="InterPro"/>
</dbReference>
<evidence type="ECO:0000313" key="2">
    <source>
        <dbReference type="EMBL" id="HDQ88843.1"/>
    </source>
</evidence>
<dbReference type="SUPFAM" id="SSF143422">
    <property type="entry name" value="Transposase IS200-like"/>
    <property type="match status" value="1"/>
</dbReference>
<proteinExistence type="predicted"/>
<dbReference type="Proteomes" id="UP000886066">
    <property type="component" value="Unassembled WGS sequence"/>
</dbReference>
<gene>
    <name evidence="2" type="ORF">ENN92_01710</name>
</gene>
<comment type="caution">
    <text evidence="2">The sequence shown here is derived from an EMBL/GenBank/DDBJ whole genome shotgun (WGS) entry which is preliminary data.</text>
</comment>
<reference evidence="2" key="1">
    <citation type="journal article" date="2020" name="mSystems">
        <title>Genome- and Community-Level Interaction Insights into Carbon Utilization and Element Cycling Functions of Hydrothermarchaeota in Hydrothermal Sediment.</title>
        <authorList>
            <person name="Zhou Z."/>
            <person name="Liu Y."/>
            <person name="Xu W."/>
            <person name="Pan J."/>
            <person name="Luo Z.H."/>
            <person name="Li M."/>
        </authorList>
    </citation>
    <scope>NUCLEOTIDE SEQUENCE [LARGE SCALE GENOMIC DNA]</scope>
    <source>
        <strain evidence="2">SpSt-1219</strain>
    </source>
</reference>
<dbReference type="InterPro" id="IPR002686">
    <property type="entry name" value="Transposase_17"/>
</dbReference>
<dbReference type="SMART" id="SM01321">
    <property type="entry name" value="Y1_Tnp"/>
    <property type="match status" value="1"/>
</dbReference>
<protein>
    <recommendedName>
        <fullName evidence="1">Transposase IS200-like domain-containing protein</fullName>
    </recommendedName>
</protein>
<name>A0A7C1DMG7_UNCKA</name>
<organism evidence="2">
    <name type="scientific">candidate division WWE3 bacterium</name>
    <dbReference type="NCBI Taxonomy" id="2053526"/>
    <lineage>
        <taxon>Bacteria</taxon>
        <taxon>Katanobacteria</taxon>
    </lineage>
</organism>
<dbReference type="GO" id="GO:0003677">
    <property type="term" value="F:DNA binding"/>
    <property type="evidence" value="ECO:0007669"/>
    <property type="project" value="InterPro"/>
</dbReference>
<dbReference type="PANTHER" id="PTHR34322:SF2">
    <property type="entry name" value="TRANSPOSASE IS200-LIKE DOMAIN-CONTAINING PROTEIN"/>
    <property type="match status" value="1"/>
</dbReference>
<feature type="domain" description="Transposase IS200-like" evidence="1">
    <location>
        <begin position="11"/>
        <end position="138"/>
    </location>
</feature>
<dbReference type="Pfam" id="PF01797">
    <property type="entry name" value="Y1_Tnp"/>
    <property type="match status" value="1"/>
</dbReference>
<dbReference type="EMBL" id="DSDM01000102">
    <property type="protein sequence ID" value="HDQ88843.1"/>
    <property type="molecule type" value="Genomic_DNA"/>
</dbReference>
<accession>A0A7C1DMG7</accession>
<dbReference type="InterPro" id="IPR036515">
    <property type="entry name" value="Transposase_17_sf"/>
</dbReference>